<dbReference type="InterPro" id="IPR005913">
    <property type="entry name" value="dTDP_dehydrorham_reduct"/>
</dbReference>
<evidence type="ECO:0000256" key="2">
    <source>
        <dbReference type="RuleBase" id="RU364082"/>
    </source>
</evidence>
<name>A0A2H0YU83_9BACT</name>
<dbReference type="AlphaFoldDB" id="A0A2H0YU83"/>
<evidence type="ECO:0000256" key="1">
    <source>
        <dbReference type="ARBA" id="ARBA00010944"/>
    </source>
</evidence>
<feature type="domain" description="RmlD-like substrate binding" evidence="3">
    <location>
        <begin position="4"/>
        <end position="122"/>
    </location>
</feature>
<dbReference type="UniPathway" id="UPA00124"/>
<dbReference type="EMBL" id="PEXV01000129">
    <property type="protein sequence ID" value="PIS41292.1"/>
    <property type="molecule type" value="Genomic_DNA"/>
</dbReference>
<keyword evidence="2" id="KW-0560">Oxidoreductase</keyword>
<comment type="caution">
    <text evidence="4">The sequence shown here is derived from an EMBL/GenBank/DDBJ whole genome shotgun (WGS) entry which is preliminary data.</text>
</comment>
<dbReference type="PANTHER" id="PTHR10491">
    <property type="entry name" value="DTDP-4-DEHYDRORHAMNOSE REDUCTASE"/>
    <property type="match status" value="1"/>
</dbReference>
<dbReference type="GO" id="GO:0008831">
    <property type="term" value="F:dTDP-4-dehydrorhamnose reductase activity"/>
    <property type="evidence" value="ECO:0007669"/>
    <property type="project" value="UniProtKB-EC"/>
</dbReference>
<proteinExistence type="inferred from homology"/>
<keyword evidence="2" id="KW-0521">NADP</keyword>
<comment type="similarity">
    <text evidence="1 2">Belongs to the dTDP-4-dehydrorhamnose reductase family.</text>
</comment>
<reference evidence="5" key="1">
    <citation type="submission" date="2017-09" db="EMBL/GenBank/DDBJ databases">
        <title>Depth-based differentiation of microbial function through sediment-hosted aquifers and enrichment of novel symbionts in the deep terrestrial subsurface.</title>
        <authorList>
            <person name="Probst A.J."/>
            <person name="Ladd B."/>
            <person name="Jarett J.K."/>
            <person name="Geller-Mcgrath D.E."/>
            <person name="Sieber C.M.K."/>
            <person name="Emerson J.B."/>
            <person name="Anantharaman K."/>
            <person name="Thomas B.C."/>
            <person name="Malmstrom R."/>
            <person name="Stieglmeier M."/>
            <person name="Klingl A."/>
            <person name="Woyke T."/>
            <person name="Ryan C.M."/>
            <person name="Banfield J.F."/>
        </authorList>
    </citation>
    <scope>NUCLEOTIDE SEQUENCE [LARGE SCALE GENOMIC DNA]</scope>
</reference>
<dbReference type="GO" id="GO:0005829">
    <property type="term" value="C:cytosol"/>
    <property type="evidence" value="ECO:0007669"/>
    <property type="project" value="TreeGrafter"/>
</dbReference>
<dbReference type="Pfam" id="PF04321">
    <property type="entry name" value="RmlD_sub_bind"/>
    <property type="match status" value="1"/>
</dbReference>
<evidence type="ECO:0000313" key="5">
    <source>
        <dbReference type="Proteomes" id="UP000228711"/>
    </source>
</evidence>
<gene>
    <name evidence="4" type="ORF">COT25_03945</name>
</gene>
<dbReference type="EC" id="1.1.1.133" evidence="2"/>
<protein>
    <recommendedName>
        <fullName evidence="2">dTDP-4-dehydrorhamnose reductase</fullName>
        <ecNumber evidence="2">1.1.1.133</ecNumber>
    </recommendedName>
</protein>
<organism evidence="4 5">
    <name type="scientific">Candidatus Kerfeldbacteria bacterium CG08_land_8_20_14_0_20_42_7</name>
    <dbReference type="NCBI Taxonomy" id="2014245"/>
    <lineage>
        <taxon>Bacteria</taxon>
        <taxon>Candidatus Kerfeldiibacteriota</taxon>
    </lineage>
</organism>
<comment type="pathway">
    <text evidence="2">Carbohydrate biosynthesis; dTDP-L-rhamnose biosynthesis.</text>
</comment>
<dbReference type="PANTHER" id="PTHR10491:SF4">
    <property type="entry name" value="METHIONINE ADENOSYLTRANSFERASE 2 SUBUNIT BETA"/>
    <property type="match status" value="1"/>
</dbReference>
<dbReference type="Gene3D" id="3.90.25.10">
    <property type="entry name" value="UDP-galactose 4-epimerase, domain 1"/>
    <property type="match status" value="1"/>
</dbReference>
<evidence type="ECO:0000313" key="4">
    <source>
        <dbReference type="EMBL" id="PIS41292.1"/>
    </source>
</evidence>
<sequence>MLREYPNHCILRTGVVFSWHPEGKNFFMQTYNKMKASEDMKVVDDQISNPTYAPYLVEAILRVAEKDIVGTFNATGLETLNRFDFALAIATAFDLDAVKIARAKTTDFPIKAERPMNNGTDSHALYVAIDWEFPKLSVAFDDIKTVYE</sequence>
<accession>A0A2H0YU83</accession>
<dbReference type="Gene3D" id="3.40.50.720">
    <property type="entry name" value="NAD(P)-binding Rossmann-like Domain"/>
    <property type="match status" value="1"/>
</dbReference>
<dbReference type="Proteomes" id="UP000228711">
    <property type="component" value="Unassembled WGS sequence"/>
</dbReference>
<dbReference type="SUPFAM" id="SSF51735">
    <property type="entry name" value="NAD(P)-binding Rossmann-fold domains"/>
    <property type="match status" value="1"/>
</dbReference>
<comment type="function">
    <text evidence="2">Catalyzes the reduction of dTDP-6-deoxy-L-lyxo-4-hexulose to yield dTDP-L-rhamnose.</text>
</comment>
<dbReference type="InterPro" id="IPR029903">
    <property type="entry name" value="RmlD-like-bd"/>
</dbReference>
<evidence type="ECO:0000259" key="3">
    <source>
        <dbReference type="Pfam" id="PF04321"/>
    </source>
</evidence>
<dbReference type="GO" id="GO:0019305">
    <property type="term" value="P:dTDP-rhamnose biosynthetic process"/>
    <property type="evidence" value="ECO:0007669"/>
    <property type="project" value="UniProtKB-UniPathway"/>
</dbReference>
<dbReference type="InterPro" id="IPR036291">
    <property type="entry name" value="NAD(P)-bd_dom_sf"/>
</dbReference>